<evidence type="ECO:0000259" key="1">
    <source>
        <dbReference type="Pfam" id="PF05118"/>
    </source>
</evidence>
<comment type="caution">
    <text evidence="2">The sequence shown here is derived from an EMBL/GenBank/DDBJ whole genome shotgun (WGS) entry which is preliminary data.</text>
</comment>
<gene>
    <name evidence="2" type="ORF">ABS767_02945</name>
</gene>
<feature type="domain" description="Aspartyl/asparaginy/proline hydroxylase" evidence="1">
    <location>
        <begin position="107"/>
        <end position="191"/>
    </location>
</feature>
<dbReference type="InterPro" id="IPR007803">
    <property type="entry name" value="Asp/Arg/Pro-Hydrxlase"/>
</dbReference>
<proteinExistence type="predicted"/>
<reference evidence="2 3" key="1">
    <citation type="submission" date="2024-06" db="EMBL/GenBank/DDBJ databases">
        <authorList>
            <person name="Kaempfer P."/>
            <person name="Viver T."/>
        </authorList>
    </citation>
    <scope>NUCLEOTIDE SEQUENCE [LARGE SCALE GENOMIC DNA]</scope>
    <source>
        <strain evidence="2 3">ST-64</strain>
    </source>
</reference>
<dbReference type="InterPro" id="IPR027443">
    <property type="entry name" value="IPNS-like_sf"/>
</dbReference>
<accession>A0ABW8YL28</accession>
<name>A0ABW8YL28_9SPHN</name>
<dbReference type="SUPFAM" id="SSF51197">
    <property type="entry name" value="Clavaminate synthase-like"/>
    <property type="match status" value="1"/>
</dbReference>
<dbReference type="Pfam" id="PF05118">
    <property type="entry name" value="Asp_Arg_Hydrox"/>
    <property type="match status" value="1"/>
</dbReference>
<dbReference type="Gene3D" id="2.60.120.330">
    <property type="entry name" value="B-lactam Antibiotic, Isopenicillin N Synthase, Chain"/>
    <property type="match status" value="1"/>
</dbReference>
<keyword evidence="3" id="KW-1185">Reference proteome</keyword>
<evidence type="ECO:0000313" key="3">
    <source>
        <dbReference type="Proteomes" id="UP001629244"/>
    </source>
</evidence>
<evidence type="ECO:0000313" key="2">
    <source>
        <dbReference type="EMBL" id="MFL9839911.1"/>
    </source>
</evidence>
<dbReference type="Proteomes" id="UP001629244">
    <property type="component" value="Unassembled WGS sequence"/>
</dbReference>
<sequence>MQTAADVQAELPAIVEKPARIRDLGAVDTEALQRMVARLSETAWNRADAEKQNDFECFHSTRHLLFRFTPHNANPRLFDTYPAWHVWKPLLLPVFDHVTRGYGFRAREYPKAMLARLEAGGTIDRHVDGGESDRRAHKIHVPLQTNPKALIVIEGEPFHLRAGHAYEVNNVVRHAVENFGDEDRIHLVFEVFDDARSGQVSAHEHA</sequence>
<organism evidence="2 3">
    <name type="scientific">Sphingomonas plantiphila</name>
    <dbReference type="NCBI Taxonomy" id="3163295"/>
    <lineage>
        <taxon>Bacteria</taxon>
        <taxon>Pseudomonadati</taxon>
        <taxon>Pseudomonadota</taxon>
        <taxon>Alphaproteobacteria</taxon>
        <taxon>Sphingomonadales</taxon>
        <taxon>Sphingomonadaceae</taxon>
        <taxon>Sphingomonas</taxon>
    </lineage>
</organism>
<dbReference type="EMBL" id="JBELQC010000001">
    <property type="protein sequence ID" value="MFL9839911.1"/>
    <property type="molecule type" value="Genomic_DNA"/>
</dbReference>
<protein>
    <submittedName>
        <fullName evidence="2">Aspartyl/asparaginyl beta-hydroxylase domain-containing protein</fullName>
    </submittedName>
</protein>